<comment type="caution">
    <text evidence="1">The sequence shown here is derived from an EMBL/GenBank/DDBJ whole genome shotgun (WGS) entry which is preliminary data.</text>
</comment>
<keyword evidence="2" id="KW-1185">Reference proteome</keyword>
<accession>A0ABS4TX57</accession>
<evidence type="ECO:0000313" key="2">
    <source>
        <dbReference type="Proteomes" id="UP001519332"/>
    </source>
</evidence>
<organism evidence="1 2">
    <name type="scientific">Kibdelosporangium banguiense</name>
    <dbReference type="NCBI Taxonomy" id="1365924"/>
    <lineage>
        <taxon>Bacteria</taxon>
        <taxon>Bacillati</taxon>
        <taxon>Actinomycetota</taxon>
        <taxon>Actinomycetes</taxon>
        <taxon>Pseudonocardiales</taxon>
        <taxon>Pseudonocardiaceae</taxon>
        <taxon>Kibdelosporangium</taxon>
    </lineage>
</organism>
<protein>
    <submittedName>
        <fullName evidence="1">Uncharacterized protein</fullName>
    </submittedName>
</protein>
<evidence type="ECO:0000313" key="1">
    <source>
        <dbReference type="EMBL" id="MBP2328992.1"/>
    </source>
</evidence>
<gene>
    <name evidence="1" type="ORF">JOF56_009377</name>
</gene>
<sequence length="34" mass="3660">MTRSIAEMSTPQMIGVPMKPGAVLAERPEMISCP</sequence>
<name>A0ABS4TX57_9PSEU</name>
<reference evidence="1 2" key="1">
    <citation type="submission" date="2021-03" db="EMBL/GenBank/DDBJ databases">
        <title>Sequencing the genomes of 1000 actinobacteria strains.</title>
        <authorList>
            <person name="Klenk H.-P."/>
        </authorList>
    </citation>
    <scope>NUCLEOTIDE SEQUENCE [LARGE SCALE GENOMIC DNA]</scope>
    <source>
        <strain evidence="1 2">DSM 46670</strain>
    </source>
</reference>
<proteinExistence type="predicted"/>
<dbReference type="Proteomes" id="UP001519332">
    <property type="component" value="Unassembled WGS sequence"/>
</dbReference>
<dbReference type="EMBL" id="JAGINW010000001">
    <property type="protein sequence ID" value="MBP2328992.1"/>
    <property type="molecule type" value="Genomic_DNA"/>
</dbReference>